<name>A0A561PQF4_9BACT</name>
<organism evidence="3 4">
    <name type="scientific">Chitinophaga polysaccharea</name>
    <dbReference type="NCBI Taxonomy" id="1293035"/>
    <lineage>
        <taxon>Bacteria</taxon>
        <taxon>Pseudomonadati</taxon>
        <taxon>Bacteroidota</taxon>
        <taxon>Chitinophagia</taxon>
        <taxon>Chitinophagales</taxon>
        <taxon>Chitinophagaceae</taxon>
        <taxon>Chitinophaga</taxon>
    </lineage>
</organism>
<dbReference type="InterPro" id="IPR031325">
    <property type="entry name" value="RHS_repeat"/>
</dbReference>
<dbReference type="InterPro" id="IPR006530">
    <property type="entry name" value="YD"/>
</dbReference>
<evidence type="ECO:0000313" key="4">
    <source>
        <dbReference type="Proteomes" id="UP000320811"/>
    </source>
</evidence>
<dbReference type="Pfam" id="PF05593">
    <property type="entry name" value="RHS_repeat"/>
    <property type="match status" value="1"/>
</dbReference>
<gene>
    <name evidence="3" type="ORF">FHW36_10422</name>
</gene>
<evidence type="ECO:0000313" key="3">
    <source>
        <dbReference type="EMBL" id="TWF40340.1"/>
    </source>
</evidence>
<feature type="domain" description="DUF6443" evidence="2">
    <location>
        <begin position="309"/>
        <end position="381"/>
    </location>
</feature>
<dbReference type="InterPro" id="IPR050708">
    <property type="entry name" value="T6SS_VgrG/RHS"/>
</dbReference>
<reference evidence="3 4" key="1">
    <citation type="submission" date="2019-06" db="EMBL/GenBank/DDBJ databases">
        <title>Sorghum-associated microbial communities from plants grown in Nebraska, USA.</title>
        <authorList>
            <person name="Schachtman D."/>
        </authorList>
    </citation>
    <scope>NUCLEOTIDE SEQUENCE [LARGE SCALE GENOMIC DNA]</scope>
    <source>
        <strain evidence="3 4">1209</strain>
    </source>
</reference>
<dbReference type="NCBIfam" id="TIGR01643">
    <property type="entry name" value="YD_repeat_2x"/>
    <property type="match status" value="1"/>
</dbReference>
<proteinExistence type="predicted"/>
<evidence type="ECO:0000259" key="2">
    <source>
        <dbReference type="Pfam" id="PF20041"/>
    </source>
</evidence>
<dbReference type="Gene3D" id="2.180.10.10">
    <property type="entry name" value="RHS repeat-associated core"/>
    <property type="match status" value="1"/>
</dbReference>
<keyword evidence="1" id="KW-0732">Signal</keyword>
<feature type="chain" id="PRO_5021762511" evidence="1">
    <location>
        <begin position="23"/>
        <end position="2844"/>
    </location>
</feature>
<dbReference type="Pfam" id="PF20041">
    <property type="entry name" value="DUF6443"/>
    <property type="match status" value="1"/>
</dbReference>
<dbReference type="InterPro" id="IPR011047">
    <property type="entry name" value="Quinoprotein_ADH-like_sf"/>
</dbReference>
<dbReference type="InterPro" id="IPR045619">
    <property type="entry name" value="DUF6443"/>
</dbReference>
<dbReference type="EMBL" id="VIWO01000004">
    <property type="protein sequence ID" value="TWF40340.1"/>
    <property type="molecule type" value="Genomic_DNA"/>
</dbReference>
<sequence>MYLVKKITRVAIFVLLMCQSIAGWSQTAVGLKKLLDGSKHQLAKDSLVTVTDTTFFSAFMQPKLVLPYPAKNIISFRLNEYSPLFLPSPFSATANIRIIYTKADQQKDSVQTSITINYDTLKQYTVRNSYVFNDAHQVTVKVLDVTTTAGSVDVLPALLIENEMIVQPTFKWSYTDDAVKTISSNSPPNTDATDEIMISWPAITGADEYDLEWAYIDSSALAGNRYGNPVKPSLVFDNNATRVMIPGNSYAVPLLYDDRGALFFRVRAVQVKKGDKRIPTAWSSDYASGLGRYDFGGHQRKLNWHADISFAEGGKRKAVVQYYDGSLRSRQSVTKDNTSGKTIVGETYYDGQGRPVIQVLPAPTLNTVIQYSRNFNTAINGAEYDKSQYDLQTNQCDAGAPAFSSTSGAGLYYSPNNPEKTDGYQRYIPDAQGYAFTETAYTPDNTGRINRQGGVGAGYQLGSNHETKYYYGTPSQEELDALFGTEAGDKSHYFKNMVRDANGQYSVSYVDMNGRTIATALSGMPENASLDKLSSNVEVSVIDTLSSPGSNVVKELAMESKQSQLIAAEGDYQFSYLLTPPVLQKKDCNNNTVCYTGLYDLEIKITDDCNNQKLGGVPYVSKLQNYTLGNIIADCTAPSPMTLQFSLHLPPGNYEITKRLLVSKDGMDYYRDNIFLPANTCKTLQQFIDEQQVIFASQNPSCVPDCKSCLDSIGSWTTFRDRYISKTGIAAGEVNNGQILSAYQAAMDACNALCNKLTDADDIQRAMLLDVSAPSGQYAAPADSASKYSIFYQPDINATPPYRSSAIIYLDESRQADKVYNEQTGTYVVPQLLPPALFAAKFKPSWAEALLPFHPEYCKLKEYQKHASSLAWDRLVTGVDTYAEAKQKGYLNPTASTIAPANLPAVAAGQDPLSQESAALKSQLEAKLSKYAGNYSMWAVATLLSKCTQSDMTACAAIYGATPFDETKLCGSELDMAWRNFRELYQNTKRDIINNLVKQAACAGAGELIAAGKQPNFNNATDALNQNGFGYLNDPNLTAAGAITSGNQAMSQYYSDNCNAYVKLWMQQLAPCKYSQAALEEIMPKLIQVCKEGSDQSHPNGASTVKPSSTNTYRSFQQVLDEYNRQHGITDPLSCNAEMITAPAPYDKQPAYGSRPSYTGPDDCECRQLTALQQQYVVGKQPEDVTFSKYLARTRGITITEDALQQLLTACAQPRPSTCNYSAAPMQIPAFMQCDKAPACVGCKDIADMYQLFKTTYPSVIPTIKEGDTIQQKKNGLFASFMNNRLGFNKQAWEYLRFIDSCGSSSSWDSTACRSLISYSNNNGTDVINNLERTSDGGYILVGSSTGRATPGRTDRDAYVIKTDNKGNVLWAKTYGGAKDDWFARIRPTQDGGYVAIGGTQSGAHTMDVFVLKMDGAGNVSWSKAIGYGTSYGEECRDIIQTSDGGYAFSGNHNLGPGVADMLIGSLDAQGTPRWIRRLGTPSTDQAYTLVENHDTLVVTAIAFVGGSSVYDGLVVKLDKNTGTLSKVNRYNVGARKNTLNGIFKTATGYRIAILNGDDIDDSNANVVFLDINDAGGVIAAKKLDRPAGKSIKWWFPTDTTPDKGMIIGETLRNIPQQTLYLNKIKADNTFEWSSGINIPGNMELQCIRSNADGSYAGAGIYNNQAMLLLTTARGKAGCSTDSLTAGYTDVAYTQSVGSLFYDSYLQGGVVDFPVTGVLCSPSINSSPCSSGTGVDCITYYKGPLLCGNAAPVFEPVDVNTINNCSDNNFFAVSKGTELFKAYRDSILGSFDKDYITTCLLAGSQEQFTVTHNLSEYHYTLYYYNQAGNLVRTVPPAGVIIDRSATWLNRVKAARKANQLLSPAHTLISSYRYNTLNQVVVQQTPDGGSTQFWYDRLGRLAVSQNARQQPQSRYSYTLYDALGRITEVGETISGAVMTDVISRNANALTQWISNARYSKSQVTTTVYDQPYAPLAPVMTAANLRNRVSWTALYNTATDMSYGNYASASFYSYDFHGNVDTLIQDYKQGSMATMNNRFKKLQYNYDLISGKVNMFSYQPGQADALYQRYEYDAENRLTNVYTSQDSLYWENDAYYQYYRHGPLARSVLGQQQVQGVDYVYTLQGWLKAVNPMAGGDGAAGSPVAADAYNYVLQYNGGDYSGINAASAGATFPAQLGTDHRPLYNGNISSMAVNIGKLNTALLYNYRYDQLNRLVKSDAWKGTTGNWSGLQKIADLGEAISYDPMGNIVSNQRKGNNSLSGKPLEMDDLSYHYLPGTNRLDYISDVVPATNYTNDIDDQTAGNYGYDAIGNLTTDRQAGISNISWSVYGKIQSITKTDGSTISYTYDAAGNRISKTFTGGGKTQSTWYVRDAQGNVISVYTGGDPDVNGGNLTQTESHLYGSSRLGMSTLRRNVQNILAPNAVNLPGLGPAINFTFVRGNKLFELNNHLGNVLATVSDKKLPVPTADNKSIASYTVDVLNAQDYYAFGMLQPGRTFAANGGVYRYGFNGMEKSDEIKGEGNSYTAEFWEYDPRIGRRWNNDPVYKHSPYEAFGSNPIINADPSGLDTINFNRSVTTFNPGGGRRSTGTSSFNIGITKSSGADVFMYNFTSTVINSKGGSTTTSTSTQLHPEDRGSASGMTWGKDLYFDGVFSSSRKNYDWESIGKMMSADKSFASYMVGRNANAADWMQKSGSFTLMEGLMPTMVQSGLGAYSGAAFSTSGKFLAGYGNDQIVLESMANLPSRKGWFDVVVHGAKNGEEFIFNGQRMSVEALYSKMLADGYQQGTRIRLMSCWSGSLEGGAAQRLSTMSQAMVVAPTRPMFVGYPGSWFQLGKPIVPGGIFKVFKP</sequence>
<dbReference type="Proteomes" id="UP000320811">
    <property type="component" value="Unassembled WGS sequence"/>
</dbReference>
<dbReference type="PANTHER" id="PTHR32305:SF15">
    <property type="entry name" value="PROTEIN RHSA-RELATED"/>
    <property type="match status" value="1"/>
</dbReference>
<comment type="caution">
    <text evidence="3">The sequence shown here is derived from an EMBL/GenBank/DDBJ whole genome shotgun (WGS) entry which is preliminary data.</text>
</comment>
<feature type="signal peptide" evidence="1">
    <location>
        <begin position="1"/>
        <end position="22"/>
    </location>
</feature>
<dbReference type="SUPFAM" id="SSF50998">
    <property type="entry name" value="Quinoprotein alcohol dehydrogenase-like"/>
    <property type="match status" value="1"/>
</dbReference>
<evidence type="ECO:0000256" key="1">
    <source>
        <dbReference type="SAM" id="SignalP"/>
    </source>
</evidence>
<protein>
    <submittedName>
        <fullName evidence="3">YD repeat-containing protein</fullName>
    </submittedName>
</protein>
<accession>A0A561PQF4</accession>
<keyword evidence="4" id="KW-1185">Reference proteome</keyword>
<dbReference type="PANTHER" id="PTHR32305">
    <property type="match status" value="1"/>
</dbReference>